<evidence type="ECO:0000313" key="3">
    <source>
        <dbReference type="EMBL" id="GAC50143.1"/>
    </source>
</evidence>
<evidence type="ECO:0000259" key="2">
    <source>
        <dbReference type="Pfam" id="PF00561"/>
    </source>
</evidence>
<dbReference type="Proteomes" id="UP000010988">
    <property type="component" value="Unassembled WGS sequence"/>
</dbReference>
<name>L7KR07_9ACTN</name>
<dbReference type="InterPro" id="IPR000639">
    <property type="entry name" value="Epox_hydrolase-like"/>
</dbReference>
<dbReference type="Gene3D" id="3.40.50.1820">
    <property type="entry name" value="alpha/beta hydrolase"/>
    <property type="match status" value="1"/>
</dbReference>
<dbReference type="PRINTS" id="PR00412">
    <property type="entry name" value="EPOXHYDRLASE"/>
</dbReference>
<sequence>MKQWVERRTDVNGVRLAVFEFAEPGRVASVSRDGVASVGPDGVASVGPDGVASAGLDDRPTVLFVHGWPDTHHVWTQVAAQLADDVRVVAYDTRGLGSSDSPRGVSAYRIETLADDLYAVARSVSPDAPVHVVAHDWGSIQSWEAMSRDDAAEHFASFTTISGPCLDHVGVLFRENISHPTPRRVLDTVLQSIFSTYILLLHLPLGPTLISATVGSPGAWKRFLHLMDGTPAEQIVVAPSLRRDMRSGARYYRANMVRKVAAPNPRTTKVPVLELVNTRDFAVRTHLLRNTGRFAPDLTRLESPTPHWVPTTNPGYIADTIRDFLGRFASRRSTVTTSDRASIR</sequence>
<dbReference type="PANTHER" id="PTHR43329">
    <property type="entry name" value="EPOXIDE HYDROLASE"/>
    <property type="match status" value="1"/>
</dbReference>
<evidence type="ECO:0000313" key="4">
    <source>
        <dbReference type="Proteomes" id="UP000010988"/>
    </source>
</evidence>
<protein>
    <submittedName>
        <fullName evidence="3">Putative hydrolase</fullName>
    </submittedName>
</protein>
<accession>L7KR07</accession>
<feature type="domain" description="AB hydrolase-1" evidence="2">
    <location>
        <begin position="60"/>
        <end position="244"/>
    </location>
</feature>
<reference evidence="3 4" key="1">
    <citation type="submission" date="2012-12" db="EMBL/GenBank/DDBJ databases">
        <title>Whole genome shotgun sequence of Gordonia aichiensis NBRC 108223.</title>
        <authorList>
            <person name="Isaki-Nakamura S."/>
            <person name="Hosoyama A."/>
            <person name="Tsuchikane K."/>
            <person name="Ando Y."/>
            <person name="Baba S."/>
            <person name="Ohji S."/>
            <person name="Hamada M."/>
            <person name="Tamura T."/>
            <person name="Yamazoe A."/>
            <person name="Yamazaki S."/>
            <person name="Fujita N."/>
        </authorList>
    </citation>
    <scope>NUCLEOTIDE SEQUENCE [LARGE SCALE GENOMIC DNA]</scope>
    <source>
        <strain evidence="3 4">NBRC 108223</strain>
    </source>
</reference>
<dbReference type="InterPro" id="IPR029058">
    <property type="entry name" value="AB_hydrolase_fold"/>
</dbReference>
<dbReference type="OrthoDB" id="4220752at2"/>
<dbReference type="SUPFAM" id="SSF53474">
    <property type="entry name" value="alpha/beta-Hydrolases"/>
    <property type="match status" value="1"/>
</dbReference>
<dbReference type="AlphaFoldDB" id="L7KR07"/>
<proteinExistence type="predicted"/>
<dbReference type="Pfam" id="PF00561">
    <property type="entry name" value="Abhydrolase_1"/>
    <property type="match status" value="1"/>
</dbReference>
<keyword evidence="4" id="KW-1185">Reference proteome</keyword>
<dbReference type="STRING" id="1220583.GOACH_21_00360"/>
<dbReference type="eggNOG" id="COG0596">
    <property type="taxonomic scope" value="Bacteria"/>
</dbReference>
<dbReference type="eggNOG" id="COG0300">
    <property type="taxonomic scope" value="Bacteria"/>
</dbReference>
<dbReference type="InterPro" id="IPR000073">
    <property type="entry name" value="AB_hydrolase_1"/>
</dbReference>
<dbReference type="RefSeq" id="WP_005177478.1">
    <property type="nucleotide sequence ID" value="NZ_BANR01000021.1"/>
</dbReference>
<gene>
    <name evidence="3" type="ORF">GOACH_21_00360</name>
</gene>
<comment type="caution">
    <text evidence="3">The sequence shown here is derived from an EMBL/GenBank/DDBJ whole genome shotgun (WGS) entry which is preliminary data.</text>
</comment>
<keyword evidence="1 3" id="KW-0378">Hydrolase</keyword>
<dbReference type="EMBL" id="BANR01000021">
    <property type="protein sequence ID" value="GAC50143.1"/>
    <property type="molecule type" value="Genomic_DNA"/>
</dbReference>
<dbReference type="GO" id="GO:0016787">
    <property type="term" value="F:hydrolase activity"/>
    <property type="evidence" value="ECO:0007669"/>
    <property type="project" value="UniProtKB-KW"/>
</dbReference>
<organism evidence="3 4">
    <name type="scientific">Gordonia aichiensis NBRC 108223</name>
    <dbReference type="NCBI Taxonomy" id="1220583"/>
    <lineage>
        <taxon>Bacteria</taxon>
        <taxon>Bacillati</taxon>
        <taxon>Actinomycetota</taxon>
        <taxon>Actinomycetes</taxon>
        <taxon>Mycobacteriales</taxon>
        <taxon>Gordoniaceae</taxon>
        <taxon>Gordonia</taxon>
    </lineage>
</organism>
<evidence type="ECO:0000256" key="1">
    <source>
        <dbReference type="ARBA" id="ARBA00022801"/>
    </source>
</evidence>